<evidence type="ECO:0000256" key="9">
    <source>
        <dbReference type="ARBA" id="ARBA00049940"/>
    </source>
</evidence>
<dbReference type="GO" id="GO:0034220">
    <property type="term" value="P:monoatomic ion transmembrane transport"/>
    <property type="evidence" value="ECO:0007669"/>
    <property type="project" value="UniProtKB-KW"/>
</dbReference>
<keyword evidence="2" id="KW-1003">Cell membrane</keyword>
<comment type="catalytic activity">
    <reaction evidence="8">
        <text>fluoride(in) = fluoride(out)</text>
        <dbReference type="Rhea" id="RHEA:76159"/>
        <dbReference type="ChEBI" id="CHEBI:17051"/>
    </reaction>
    <physiologicalReaction direction="left-to-right" evidence="8">
        <dbReference type="Rhea" id="RHEA:76160"/>
    </physiologicalReaction>
</comment>
<gene>
    <name evidence="11" type="primary">crcB_1</name>
    <name evidence="11" type="ORF">Cocul_00003</name>
</gene>
<organism evidence="11 12">
    <name type="scientific">Corynebacterium oculi</name>
    <dbReference type="NCBI Taxonomy" id="1544416"/>
    <lineage>
        <taxon>Bacteria</taxon>
        <taxon>Bacillati</taxon>
        <taxon>Actinomycetota</taxon>
        <taxon>Actinomycetes</taxon>
        <taxon>Mycobacteriales</taxon>
        <taxon>Corynebacteriaceae</taxon>
        <taxon>Corynebacterium</taxon>
    </lineage>
</organism>
<dbReference type="RefSeq" id="WP_055121293.1">
    <property type="nucleotide sequence ID" value="NZ_LKST01000001.1"/>
</dbReference>
<evidence type="ECO:0000256" key="10">
    <source>
        <dbReference type="RuleBase" id="RU004340"/>
    </source>
</evidence>
<name>A0A0Q1ADY9_9CORY</name>
<feature type="transmembrane region" description="Helical" evidence="10">
    <location>
        <begin position="90"/>
        <end position="108"/>
    </location>
</feature>
<evidence type="ECO:0000256" key="6">
    <source>
        <dbReference type="ARBA" id="ARBA00023303"/>
    </source>
</evidence>
<keyword evidence="12" id="KW-1185">Reference proteome</keyword>
<evidence type="ECO:0000256" key="7">
    <source>
        <dbReference type="ARBA" id="ARBA00035120"/>
    </source>
</evidence>
<comment type="caution">
    <text evidence="10">Lacks conserved residue(s) required for the propagation of feature annotation.</text>
</comment>
<accession>A0A0Q1ADY9</accession>
<dbReference type="Proteomes" id="UP000050517">
    <property type="component" value="Unassembled WGS sequence"/>
</dbReference>
<dbReference type="EMBL" id="LKST01000001">
    <property type="protein sequence ID" value="KQB84875.1"/>
    <property type="molecule type" value="Genomic_DNA"/>
</dbReference>
<evidence type="ECO:0000256" key="1">
    <source>
        <dbReference type="ARBA" id="ARBA00004651"/>
    </source>
</evidence>
<feature type="transmembrane region" description="Helical" evidence="10">
    <location>
        <begin position="35"/>
        <end position="57"/>
    </location>
</feature>
<dbReference type="PATRIC" id="fig|1544416.3.peg.3"/>
<dbReference type="GO" id="GO:0005886">
    <property type="term" value="C:plasma membrane"/>
    <property type="evidence" value="ECO:0007669"/>
    <property type="project" value="UniProtKB-SubCell"/>
</dbReference>
<dbReference type="AlphaFoldDB" id="A0A0Q1ADY9"/>
<comment type="function">
    <text evidence="9">Fluoride-specific ion channel. Important for reducing fluoride concentration in the cell, thus reducing its toxicity.</text>
</comment>
<keyword evidence="3 10" id="KW-0812">Transmembrane</keyword>
<evidence type="ECO:0000313" key="12">
    <source>
        <dbReference type="Proteomes" id="UP000050517"/>
    </source>
</evidence>
<keyword evidence="6" id="KW-0406">Ion transport</keyword>
<dbReference type="STRING" id="1544416.Cocul_00003"/>
<comment type="subcellular location">
    <subcellularLocation>
        <location evidence="1">Cell membrane</location>
        <topology evidence="1">Multi-pass membrane protein</topology>
    </subcellularLocation>
</comment>
<evidence type="ECO:0000256" key="5">
    <source>
        <dbReference type="ARBA" id="ARBA00023136"/>
    </source>
</evidence>
<comment type="similarity">
    <text evidence="7 10">Belongs to the fluoride channel Fluc/FEX (TC 1.A.43) family.</text>
</comment>
<evidence type="ECO:0000256" key="2">
    <source>
        <dbReference type="ARBA" id="ARBA00022475"/>
    </source>
</evidence>
<evidence type="ECO:0000313" key="11">
    <source>
        <dbReference type="EMBL" id="KQB84875.1"/>
    </source>
</evidence>
<keyword evidence="6" id="KW-0407">Ion channel</keyword>
<dbReference type="InterPro" id="IPR003691">
    <property type="entry name" value="FluC"/>
</dbReference>
<dbReference type="OrthoDB" id="5148600at2"/>
<proteinExistence type="inferred from homology"/>
<keyword evidence="5 10" id="KW-0472">Membrane</keyword>
<evidence type="ECO:0000256" key="8">
    <source>
        <dbReference type="ARBA" id="ARBA00035585"/>
    </source>
</evidence>
<sequence length="109" mass="11110">MIALFLAVSVGGFFGGAGRYFLSRYPGGWRGTWCANALACLILSFSLHHGGLVAAAWGTGVAGALSTWSTLAAEVGQALLSGGSRRRRQAALYLGATLCAGCGIIALFA</sequence>
<evidence type="ECO:0000256" key="3">
    <source>
        <dbReference type="ARBA" id="ARBA00022692"/>
    </source>
</evidence>
<protein>
    <recommendedName>
        <fullName evidence="10">Fluoride-specific ion channel</fullName>
    </recommendedName>
</protein>
<keyword evidence="6" id="KW-0813">Transport</keyword>
<reference evidence="11 12" key="1">
    <citation type="submission" date="2015-10" db="EMBL/GenBank/DDBJ databases">
        <title>Corynebacteirum lowii and Corynebacterium oculi species nova, derived from human clinical disease and and emended description of Corynebacterium mastiditis.</title>
        <authorList>
            <person name="Bernard K."/>
            <person name="Pacheco A.L."/>
            <person name="Mcdougall C."/>
            <person name="Burtx T."/>
            <person name="Weibe D."/>
            <person name="Tyler S."/>
            <person name="Olson A.B."/>
            <person name="Cnockaert M."/>
            <person name="Eguchi H."/>
            <person name="Kuwahara T."/>
            <person name="Nakayama-Imaohji H."/>
            <person name="Boudewijins M."/>
            <person name="Van Hoecke F."/>
            <person name="Bernier A.-M."/>
            <person name="Vandamme P."/>
        </authorList>
    </citation>
    <scope>NUCLEOTIDE SEQUENCE [LARGE SCALE GENOMIC DNA]</scope>
    <source>
        <strain evidence="11 12">NML 130210</strain>
    </source>
</reference>
<comment type="caution">
    <text evidence="11">The sequence shown here is derived from an EMBL/GenBank/DDBJ whole genome shotgun (WGS) entry which is preliminary data.</text>
</comment>
<evidence type="ECO:0000256" key="4">
    <source>
        <dbReference type="ARBA" id="ARBA00022989"/>
    </source>
</evidence>
<dbReference type="Pfam" id="PF02537">
    <property type="entry name" value="CRCB"/>
    <property type="match status" value="1"/>
</dbReference>
<keyword evidence="4 10" id="KW-1133">Transmembrane helix</keyword>